<sequence length="351" mass="38234">MDKSSTNKNIKLSDVARLAGCATGTASRALSRPDMVSKDVIKRVQAAVEKLGYTPNNAAKSLRSRRSNLIGIVIPTIDHSIFAQAVNALENRLSQLGYSLLVTTSQFDLKRELQQTQMLVERGSEGVVLVGRMHDPELYEFLRIRGIPYINTYAYRPSEGHPFVGFDNSKATAQIAEYLFTLGHADIGVISGATKDNDRATDRVAGVKEAYRARGKELPPDRITEQPYTISGGREGLRYLLSKGKRPTAVVCSSDILAFGALSECNALGLHVPEDISIIGFDDHELAAHLRLTTMQVPAVEIGQRAAEYLVAKLNGDPVPDHAELEVRLIARGTAGPPSRKTASARTEKAR</sequence>
<evidence type="ECO:0000313" key="6">
    <source>
        <dbReference type="EMBL" id="MEM5289077.1"/>
    </source>
</evidence>
<evidence type="ECO:0000256" key="3">
    <source>
        <dbReference type="ARBA" id="ARBA00023163"/>
    </source>
</evidence>
<dbReference type="InterPro" id="IPR000843">
    <property type="entry name" value="HTH_LacI"/>
</dbReference>
<gene>
    <name evidence="6" type="ORF">V4C55_25415</name>
</gene>
<evidence type="ECO:0000259" key="5">
    <source>
        <dbReference type="PROSITE" id="PS50932"/>
    </source>
</evidence>
<dbReference type="Proteomes" id="UP001494588">
    <property type="component" value="Unassembled WGS sequence"/>
</dbReference>
<keyword evidence="1" id="KW-0805">Transcription regulation</keyword>
<keyword evidence="3" id="KW-0804">Transcription</keyword>
<organism evidence="6 7">
    <name type="scientific">Paraburkholderia sabiae</name>
    <dbReference type="NCBI Taxonomy" id="273251"/>
    <lineage>
        <taxon>Bacteria</taxon>
        <taxon>Pseudomonadati</taxon>
        <taxon>Pseudomonadota</taxon>
        <taxon>Betaproteobacteria</taxon>
        <taxon>Burkholderiales</taxon>
        <taxon>Burkholderiaceae</taxon>
        <taxon>Paraburkholderia</taxon>
    </lineage>
</organism>
<accession>A0ABU9QHY6</accession>
<dbReference type="CDD" id="cd01392">
    <property type="entry name" value="HTH_LacI"/>
    <property type="match status" value="1"/>
</dbReference>
<keyword evidence="7" id="KW-1185">Reference proteome</keyword>
<evidence type="ECO:0000256" key="2">
    <source>
        <dbReference type="ARBA" id="ARBA00023125"/>
    </source>
</evidence>
<dbReference type="SMART" id="SM00354">
    <property type="entry name" value="HTH_LACI"/>
    <property type="match status" value="1"/>
</dbReference>
<comment type="caution">
    <text evidence="6">The sequence shown here is derived from an EMBL/GenBank/DDBJ whole genome shotgun (WGS) entry which is preliminary data.</text>
</comment>
<dbReference type="Pfam" id="PF13377">
    <property type="entry name" value="Peripla_BP_3"/>
    <property type="match status" value="1"/>
</dbReference>
<dbReference type="GO" id="GO:0003677">
    <property type="term" value="F:DNA binding"/>
    <property type="evidence" value="ECO:0007669"/>
    <property type="project" value="UniProtKB-KW"/>
</dbReference>
<feature type="domain" description="HTH lacI-type" evidence="5">
    <location>
        <begin position="10"/>
        <end position="64"/>
    </location>
</feature>
<dbReference type="SUPFAM" id="SSF53822">
    <property type="entry name" value="Periplasmic binding protein-like I"/>
    <property type="match status" value="1"/>
</dbReference>
<dbReference type="RefSeq" id="WP_201656559.1">
    <property type="nucleotide sequence ID" value="NZ_CAJHCS010000025.1"/>
</dbReference>
<dbReference type="PANTHER" id="PTHR30146">
    <property type="entry name" value="LACI-RELATED TRANSCRIPTIONAL REPRESSOR"/>
    <property type="match status" value="1"/>
</dbReference>
<dbReference type="InterPro" id="IPR028082">
    <property type="entry name" value="Peripla_BP_I"/>
</dbReference>
<evidence type="ECO:0000256" key="1">
    <source>
        <dbReference type="ARBA" id="ARBA00023015"/>
    </source>
</evidence>
<dbReference type="InterPro" id="IPR046335">
    <property type="entry name" value="LacI/GalR-like_sensor"/>
</dbReference>
<dbReference type="EMBL" id="JAZHGC010000023">
    <property type="protein sequence ID" value="MEM5289077.1"/>
    <property type="molecule type" value="Genomic_DNA"/>
</dbReference>
<proteinExistence type="predicted"/>
<dbReference type="PANTHER" id="PTHR30146:SF138">
    <property type="entry name" value="TRANSCRIPTIONAL REGULATORY PROTEIN"/>
    <property type="match status" value="1"/>
</dbReference>
<dbReference type="CDD" id="cd06273">
    <property type="entry name" value="PBP1_LacI-like"/>
    <property type="match status" value="1"/>
</dbReference>
<keyword evidence="2 6" id="KW-0238">DNA-binding</keyword>
<dbReference type="PROSITE" id="PS50932">
    <property type="entry name" value="HTH_LACI_2"/>
    <property type="match status" value="1"/>
</dbReference>
<evidence type="ECO:0000256" key="4">
    <source>
        <dbReference type="SAM" id="MobiDB-lite"/>
    </source>
</evidence>
<dbReference type="Pfam" id="PF00356">
    <property type="entry name" value="LacI"/>
    <property type="match status" value="1"/>
</dbReference>
<protein>
    <submittedName>
        <fullName evidence="6">LacI family DNA-binding transcriptional regulator</fullName>
    </submittedName>
</protein>
<dbReference type="InterPro" id="IPR010982">
    <property type="entry name" value="Lambda_DNA-bd_dom_sf"/>
</dbReference>
<dbReference type="Gene3D" id="1.10.260.40">
    <property type="entry name" value="lambda repressor-like DNA-binding domains"/>
    <property type="match status" value="1"/>
</dbReference>
<dbReference type="SUPFAM" id="SSF47413">
    <property type="entry name" value="lambda repressor-like DNA-binding domains"/>
    <property type="match status" value="1"/>
</dbReference>
<evidence type="ECO:0000313" key="7">
    <source>
        <dbReference type="Proteomes" id="UP001494588"/>
    </source>
</evidence>
<feature type="region of interest" description="Disordered" evidence="4">
    <location>
        <begin position="332"/>
        <end position="351"/>
    </location>
</feature>
<dbReference type="Gene3D" id="3.40.50.2300">
    <property type="match status" value="2"/>
</dbReference>
<reference evidence="6 7" key="1">
    <citation type="submission" date="2024-01" db="EMBL/GenBank/DDBJ databases">
        <title>The diversity of rhizobia nodulating Mimosa spp. in eleven states of Brazil covering several biomes is determined by host plant, location, and edaphic factors.</title>
        <authorList>
            <person name="Rouws L."/>
            <person name="Barauna A."/>
            <person name="Beukes C."/>
            <person name="De Faria S.M."/>
            <person name="Gross E."/>
            <person name="Dos Reis Junior F.B."/>
            <person name="Simon M."/>
            <person name="Maluk M."/>
            <person name="Odee D.W."/>
            <person name="Kenicer G."/>
            <person name="Young J.P.W."/>
            <person name="Reis V.M."/>
            <person name="Zilli J."/>
            <person name="James E.K."/>
        </authorList>
    </citation>
    <scope>NUCLEOTIDE SEQUENCE [LARGE SCALE GENOMIC DNA]</scope>
    <source>
        <strain evidence="6 7">JPY77</strain>
    </source>
</reference>
<name>A0ABU9QHY6_9BURK</name>